<feature type="domain" description="Glycerol-3-phosphate acyltransferase RAM2/GPAT1-8 HAD-like" evidence="7">
    <location>
        <begin position="95"/>
        <end position="179"/>
    </location>
</feature>
<dbReference type="GO" id="GO:0016020">
    <property type="term" value="C:membrane"/>
    <property type="evidence" value="ECO:0007669"/>
    <property type="project" value="UniProtKB-SubCell"/>
</dbReference>
<evidence type="ECO:0000259" key="7">
    <source>
        <dbReference type="Pfam" id="PF23270"/>
    </source>
</evidence>
<dbReference type="InterPro" id="IPR056462">
    <property type="entry name" value="HAD_RAM2/GPAT1-8"/>
</dbReference>
<evidence type="ECO:0000256" key="3">
    <source>
        <dbReference type="ARBA" id="ARBA00022679"/>
    </source>
</evidence>
<evidence type="ECO:0000256" key="6">
    <source>
        <dbReference type="ARBA" id="ARBA00023136"/>
    </source>
</evidence>
<evidence type="ECO:0000256" key="4">
    <source>
        <dbReference type="ARBA" id="ARBA00022692"/>
    </source>
</evidence>
<reference evidence="8" key="1">
    <citation type="submission" date="2015-06" db="UniProtKB">
        <authorList>
            <consortium name="EnsemblPlants"/>
        </authorList>
    </citation>
    <scope>IDENTIFICATION</scope>
</reference>
<accession>M8BR13</accession>
<comment type="subcellular location">
    <subcellularLocation>
        <location evidence="1">Membrane</location>
    </subcellularLocation>
</comment>
<dbReference type="Gene3D" id="3.40.50.1000">
    <property type="entry name" value="HAD superfamily/HAD-like"/>
    <property type="match status" value="1"/>
</dbReference>
<feature type="domain" description="Glycerol-3-phosphate acyltransferase RAM2/GPAT1-8 HAD-like" evidence="7">
    <location>
        <begin position="28"/>
        <end position="73"/>
    </location>
</feature>
<dbReference type="SUPFAM" id="SSF69593">
    <property type="entry name" value="Glycerol-3-phosphate (1)-acyltransferase"/>
    <property type="match status" value="1"/>
</dbReference>
<dbReference type="PANTHER" id="PTHR15486:SF70">
    <property type="entry name" value="GLYCEROL-3-PHOSPHATE ACYLTRANSFERASE 8-RELATED"/>
    <property type="match status" value="1"/>
</dbReference>
<proteinExistence type="inferred from homology"/>
<dbReference type="EnsemblPlants" id="EMT27445">
    <property type="protein sequence ID" value="EMT27445"/>
    <property type="gene ID" value="F775_52442"/>
</dbReference>
<keyword evidence="4" id="KW-0812">Transmembrane</keyword>
<protein>
    <recommendedName>
        <fullName evidence="7">Glycerol-3-phosphate acyltransferase RAM2/GPAT1-8 HAD-like domain-containing protein</fullName>
    </recommendedName>
</protein>
<dbReference type="GO" id="GO:0090447">
    <property type="term" value="F:glycerol-3-phosphate 2-O-acyltransferase activity"/>
    <property type="evidence" value="ECO:0007669"/>
    <property type="project" value="TreeGrafter"/>
</dbReference>
<keyword evidence="6" id="KW-0472">Membrane</keyword>
<dbReference type="PANTHER" id="PTHR15486">
    <property type="entry name" value="ANCIENT UBIQUITOUS PROTEIN"/>
    <property type="match status" value="1"/>
</dbReference>
<name>M8BR13_AEGTA</name>
<evidence type="ECO:0000256" key="1">
    <source>
        <dbReference type="ARBA" id="ARBA00004370"/>
    </source>
</evidence>
<dbReference type="Pfam" id="PF23270">
    <property type="entry name" value="HAD_RAM2_N"/>
    <property type="match status" value="2"/>
</dbReference>
<comment type="similarity">
    <text evidence="2">Belongs to the GPAT/DAPAT family.</text>
</comment>
<evidence type="ECO:0000313" key="8">
    <source>
        <dbReference type="EnsemblPlants" id="EMT27445"/>
    </source>
</evidence>
<dbReference type="AlphaFoldDB" id="M8BR13"/>
<evidence type="ECO:0000256" key="2">
    <source>
        <dbReference type="ARBA" id="ARBA00007937"/>
    </source>
</evidence>
<keyword evidence="5" id="KW-1133">Transmembrane helix</keyword>
<dbReference type="GO" id="GO:0010143">
    <property type="term" value="P:cutin biosynthetic process"/>
    <property type="evidence" value="ECO:0007669"/>
    <property type="project" value="TreeGrafter"/>
</dbReference>
<sequence length="350" mass="37285">MAPRGTAAMSRFPPVSSYDASARERRTAASDLDGTLLASSSAFPYYFLVALEAGGYLRALALLLLAPFILLLSWLRVRDVEAVARGRAPPGTTPQGRVVVTASPAVMVSPFVREFLGAEVAGTELGACCGRFTGLISGGLLVAGRKREVVERLFAGGDMPDVGLGDRESDHDFMAICKREPAVRRPSSPIPAVALARDREADAARIGELLASGRDVVVCPEGTTCREPCLLRFSTLFAELTDRIVPVALEAAQSTYYGSTARGWKAMDPWFFYMNPRPGYKVTFLPALRPEGGCGGGGRSAVDVANHVQAVIGKELGYRCTTLTRKDKYMKLAGNDGTVAAAGDDGKKFA</sequence>
<organism evidence="8">
    <name type="scientific">Aegilops tauschii</name>
    <name type="common">Tausch's goatgrass</name>
    <name type="synonym">Aegilops squarrosa</name>
    <dbReference type="NCBI Taxonomy" id="37682"/>
    <lineage>
        <taxon>Eukaryota</taxon>
        <taxon>Viridiplantae</taxon>
        <taxon>Streptophyta</taxon>
        <taxon>Embryophyta</taxon>
        <taxon>Tracheophyta</taxon>
        <taxon>Spermatophyta</taxon>
        <taxon>Magnoliopsida</taxon>
        <taxon>Liliopsida</taxon>
        <taxon>Poales</taxon>
        <taxon>Poaceae</taxon>
        <taxon>BOP clade</taxon>
        <taxon>Pooideae</taxon>
        <taxon>Triticodae</taxon>
        <taxon>Triticeae</taxon>
        <taxon>Triticinae</taxon>
        <taxon>Aegilops</taxon>
    </lineage>
</organism>
<dbReference type="GO" id="GO:0016791">
    <property type="term" value="F:phosphatase activity"/>
    <property type="evidence" value="ECO:0007669"/>
    <property type="project" value="TreeGrafter"/>
</dbReference>
<keyword evidence="3" id="KW-0808">Transferase</keyword>
<evidence type="ECO:0000256" key="5">
    <source>
        <dbReference type="ARBA" id="ARBA00022989"/>
    </source>
</evidence>
<dbReference type="InterPro" id="IPR023214">
    <property type="entry name" value="HAD_sf"/>
</dbReference>